<gene>
    <name evidence="1" type="ORF">L1987_19250</name>
</gene>
<evidence type="ECO:0000313" key="1">
    <source>
        <dbReference type="EMBL" id="KAI3809653.1"/>
    </source>
</evidence>
<reference evidence="1 2" key="2">
    <citation type="journal article" date="2022" name="Mol. Ecol. Resour.">
        <title>The genomes of chicory, endive, great burdock and yacon provide insights into Asteraceae paleo-polyploidization history and plant inulin production.</title>
        <authorList>
            <person name="Fan W."/>
            <person name="Wang S."/>
            <person name="Wang H."/>
            <person name="Wang A."/>
            <person name="Jiang F."/>
            <person name="Liu H."/>
            <person name="Zhao H."/>
            <person name="Xu D."/>
            <person name="Zhang Y."/>
        </authorList>
    </citation>
    <scope>NUCLEOTIDE SEQUENCE [LARGE SCALE GENOMIC DNA]</scope>
    <source>
        <strain evidence="2">cv. Yunnan</strain>
        <tissue evidence="1">Leaves</tissue>
    </source>
</reference>
<dbReference type="Proteomes" id="UP001056120">
    <property type="component" value="Linkage Group LG07"/>
</dbReference>
<evidence type="ECO:0000313" key="2">
    <source>
        <dbReference type="Proteomes" id="UP001056120"/>
    </source>
</evidence>
<name>A0ACB9IPQ9_9ASTR</name>
<proteinExistence type="predicted"/>
<sequence>MLQDSLTKNVLVTGSQIDGLYFCGEASDVFKSVRGLLEAAVYIECESVGFLQPDIAFSFSAVASFILLVFKLGFHCIDELV</sequence>
<comment type="caution">
    <text evidence="1">The sequence shown here is derived from an EMBL/GenBank/DDBJ whole genome shotgun (WGS) entry which is preliminary data.</text>
</comment>
<dbReference type="EMBL" id="CM042024">
    <property type="protein sequence ID" value="KAI3809653.1"/>
    <property type="molecule type" value="Genomic_DNA"/>
</dbReference>
<reference evidence="2" key="1">
    <citation type="journal article" date="2022" name="Mol. Ecol. Resour.">
        <title>The genomes of chicory, endive, great burdock and yacon provide insights into Asteraceae palaeo-polyploidization history and plant inulin production.</title>
        <authorList>
            <person name="Fan W."/>
            <person name="Wang S."/>
            <person name="Wang H."/>
            <person name="Wang A."/>
            <person name="Jiang F."/>
            <person name="Liu H."/>
            <person name="Zhao H."/>
            <person name="Xu D."/>
            <person name="Zhang Y."/>
        </authorList>
    </citation>
    <scope>NUCLEOTIDE SEQUENCE [LARGE SCALE GENOMIC DNA]</scope>
    <source>
        <strain evidence="2">cv. Yunnan</strain>
    </source>
</reference>
<accession>A0ACB9IPQ9</accession>
<protein>
    <submittedName>
        <fullName evidence="1">Uncharacterized protein</fullName>
    </submittedName>
</protein>
<organism evidence="1 2">
    <name type="scientific">Smallanthus sonchifolius</name>
    <dbReference type="NCBI Taxonomy" id="185202"/>
    <lineage>
        <taxon>Eukaryota</taxon>
        <taxon>Viridiplantae</taxon>
        <taxon>Streptophyta</taxon>
        <taxon>Embryophyta</taxon>
        <taxon>Tracheophyta</taxon>
        <taxon>Spermatophyta</taxon>
        <taxon>Magnoliopsida</taxon>
        <taxon>eudicotyledons</taxon>
        <taxon>Gunneridae</taxon>
        <taxon>Pentapetalae</taxon>
        <taxon>asterids</taxon>
        <taxon>campanulids</taxon>
        <taxon>Asterales</taxon>
        <taxon>Asteraceae</taxon>
        <taxon>Asteroideae</taxon>
        <taxon>Heliantheae alliance</taxon>
        <taxon>Millerieae</taxon>
        <taxon>Smallanthus</taxon>
    </lineage>
</organism>
<keyword evidence="2" id="KW-1185">Reference proteome</keyword>